<name>A0A6A5WWP3_9PLEO</name>
<evidence type="ECO:0000313" key="3">
    <source>
        <dbReference type="EMBL" id="KAF2003515.1"/>
    </source>
</evidence>
<feature type="compositionally biased region" description="Polar residues" evidence="1">
    <location>
        <begin position="42"/>
        <end position="56"/>
    </location>
</feature>
<keyword evidence="4" id="KW-1185">Reference proteome</keyword>
<evidence type="ECO:0000256" key="1">
    <source>
        <dbReference type="SAM" id="MobiDB-lite"/>
    </source>
</evidence>
<keyword evidence="2" id="KW-0472">Membrane</keyword>
<feature type="transmembrane region" description="Helical" evidence="2">
    <location>
        <begin position="488"/>
        <end position="512"/>
    </location>
</feature>
<feature type="compositionally biased region" description="Low complexity" evidence="1">
    <location>
        <begin position="93"/>
        <end position="104"/>
    </location>
</feature>
<keyword evidence="2" id="KW-1133">Transmembrane helix</keyword>
<feature type="compositionally biased region" description="Basic residues" evidence="1">
    <location>
        <begin position="263"/>
        <end position="275"/>
    </location>
</feature>
<keyword evidence="2" id="KW-0812">Transmembrane</keyword>
<feature type="region of interest" description="Disordered" evidence="1">
    <location>
        <begin position="1"/>
        <end position="121"/>
    </location>
</feature>
<sequence length="556" mass="61430">MTRTNSASPEASLLARALSDPGQLRVVNPDIESVVSRPDQRAQIQEQESATTTEGVTVQRRRSGPTSLLTRIERSRSNSLRSRAGSPIQAGRTTPSPTTQTQSPFRSDMPPPASSQVHHRRAAAVDIEARRLSNPTNVHPQSMIPRPQAPLRIRPFCEDVRPQPSRAYTIHTQIPRIQTSLNDASLQAHNDVYGKSPAPNHHMRPPFNSFSGRRPAEDLEIRPSPSVVTHGLQSVSENRTVPNTANEKEDEDELPAPGEASRGKLRVSRTRSQRLRPREIHPDHPPPLPYAIPDRPPRLPYINTMPTAIPSRMFNRPRLSSDLPDSYPTHRPTMGNRAYKFLSMRKRPEQDTLGKAFLVKLDHDVAPVHWLLRVSQFVIWTGIFVAFMYFPVTSTRKLAFDCYELKAQVLHTLQQMASAANSDSGSESEPNFNSSVMSFLPSNLNETLPSDIEIPPQYLLNGRPNSTVCILTPLVVDTVLFDSFQGRLLVGVMCCGVANLAYTIIMMSMGRVLRKSGAYGTKTLVVRVGGELAAAAIGSVSVMGLAALVLKIRGEA</sequence>
<dbReference type="Proteomes" id="UP000799779">
    <property type="component" value="Unassembled WGS sequence"/>
</dbReference>
<dbReference type="EMBL" id="ML977572">
    <property type="protein sequence ID" value="KAF2003515.1"/>
    <property type="molecule type" value="Genomic_DNA"/>
</dbReference>
<accession>A0A6A5WWP3</accession>
<reference evidence="3" key="1">
    <citation type="journal article" date="2020" name="Stud. Mycol.">
        <title>101 Dothideomycetes genomes: a test case for predicting lifestyles and emergence of pathogens.</title>
        <authorList>
            <person name="Haridas S."/>
            <person name="Albert R."/>
            <person name="Binder M."/>
            <person name="Bloem J."/>
            <person name="Labutti K."/>
            <person name="Salamov A."/>
            <person name="Andreopoulos B."/>
            <person name="Baker S."/>
            <person name="Barry K."/>
            <person name="Bills G."/>
            <person name="Bluhm B."/>
            <person name="Cannon C."/>
            <person name="Castanera R."/>
            <person name="Culley D."/>
            <person name="Daum C."/>
            <person name="Ezra D."/>
            <person name="Gonzalez J."/>
            <person name="Henrissat B."/>
            <person name="Kuo A."/>
            <person name="Liang C."/>
            <person name="Lipzen A."/>
            <person name="Lutzoni F."/>
            <person name="Magnuson J."/>
            <person name="Mondo S."/>
            <person name="Nolan M."/>
            <person name="Ohm R."/>
            <person name="Pangilinan J."/>
            <person name="Park H.-J."/>
            <person name="Ramirez L."/>
            <person name="Alfaro M."/>
            <person name="Sun H."/>
            <person name="Tritt A."/>
            <person name="Yoshinaga Y."/>
            <person name="Zwiers L.-H."/>
            <person name="Turgeon B."/>
            <person name="Goodwin S."/>
            <person name="Spatafora J."/>
            <person name="Crous P."/>
            <person name="Grigoriev I."/>
        </authorList>
    </citation>
    <scope>NUCLEOTIDE SEQUENCE</scope>
    <source>
        <strain evidence="3">CBS 123094</strain>
    </source>
</reference>
<evidence type="ECO:0000256" key="2">
    <source>
        <dbReference type="SAM" id="Phobius"/>
    </source>
</evidence>
<feature type="region of interest" description="Disordered" evidence="1">
    <location>
        <begin position="194"/>
        <end position="296"/>
    </location>
</feature>
<feature type="compositionally biased region" description="Polar residues" evidence="1">
    <location>
        <begin position="231"/>
        <end position="245"/>
    </location>
</feature>
<dbReference type="OrthoDB" id="3800844at2759"/>
<protein>
    <submittedName>
        <fullName evidence="3">Uncharacterized protein</fullName>
    </submittedName>
</protein>
<feature type="transmembrane region" description="Helical" evidence="2">
    <location>
        <begin position="370"/>
        <end position="390"/>
    </location>
</feature>
<dbReference type="AlphaFoldDB" id="A0A6A5WWP3"/>
<proteinExistence type="predicted"/>
<feature type="transmembrane region" description="Helical" evidence="2">
    <location>
        <begin position="532"/>
        <end position="550"/>
    </location>
</feature>
<evidence type="ECO:0000313" key="4">
    <source>
        <dbReference type="Proteomes" id="UP000799779"/>
    </source>
</evidence>
<organism evidence="3 4">
    <name type="scientific">Amniculicola lignicola CBS 123094</name>
    <dbReference type="NCBI Taxonomy" id="1392246"/>
    <lineage>
        <taxon>Eukaryota</taxon>
        <taxon>Fungi</taxon>
        <taxon>Dikarya</taxon>
        <taxon>Ascomycota</taxon>
        <taxon>Pezizomycotina</taxon>
        <taxon>Dothideomycetes</taxon>
        <taxon>Pleosporomycetidae</taxon>
        <taxon>Pleosporales</taxon>
        <taxon>Amniculicolaceae</taxon>
        <taxon>Amniculicola</taxon>
    </lineage>
</organism>
<gene>
    <name evidence="3" type="ORF">P154DRAFT_573114</name>
</gene>